<dbReference type="Proteomes" id="UP001296104">
    <property type="component" value="Unassembled WGS sequence"/>
</dbReference>
<reference evidence="1" key="1">
    <citation type="submission" date="2023-11" db="EMBL/GenBank/DDBJ databases">
        <authorList>
            <person name="Alioto T."/>
            <person name="Alioto T."/>
            <person name="Gomez Garrido J."/>
        </authorList>
    </citation>
    <scope>NUCLEOTIDE SEQUENCE</scope>
</reference>
<dbReference type="AlphaFoldDB" id="A0AAI8YWY5"/>
<name>A0AAI8YWY5_9PEZI</name>
<dbReference type="EMBL" id="CAVMBE010000017">
    <property type="protein sequence ID" value="CAK3965662.1"/>
    <property type="molecule type" value="Genomic_DNA"/>
</dbReference>
<protein>
    <submittedName>
        <fullName evidence="1">Uncharacterized protein</fullName>
    </submittedName>
</protein>
<comment type="caution">
    <text evidence="1">The sequence shown here is derived from an EMBL/GenBank/DDBJ whole genome shotgun (WGS) entry which is preliminary data.</text>
</comment>
<organism evidence="1 2">
    <name type="scientific">Lecanosticta acicola</name>
    <dbReference type="NCBI Taxonomy" id="111012"/>
    <lineage>
        <taxon>Eukaryota</taxon>
        <taxon>Fungi</taxon>
        <taxon>Dikarya</taxon>
        <taxon>Ascomycota</taxon>
        <taxon>Pezizomycotina</taxon>
        <taxon>Dothideomycetes</taxon>
        <taxon>Dothideomycetidae</taxon>
        <taxon>Mycosphaerellales</taxon>
        <taxon>Mycosphaerellaceae</taxon>
        <taxon>Lecanosticta</taxon>
    </lineage>
</organism>
<evidence type="ECO:0000313" key="1">
    <source>
        <dbReference type="EMBL" id="CAK3965662.1"/>
    </source>
</evidence>
<keyword evidence="2" id="KW-1185">Reference proteome</keyword>
<gene>
    <name evidence="1" type="ORF">LECACI_7A003506</name>
</gene>
<proteinExistence type="predicted"/>
<evidence type="ECO:0000313" key="2">
    <source>
        <dbReference type="Proteomes" id="UP001296104"/>
    </source>
</evidence>
<accession>A0AAI8YWY5</accession>
<sequence length="155" mass="17406">MAKDGDDGGDGGLQKFPLFKLPDEIWSKIGKLAIDNEDKLTNRSFLTGISKTRPAKVQQPAITRTSKDLRADLLHYYYFTKVKILCHKANAPDLSAWLHALGHTNRLSIRGMKVLWRSTKEVKEVAHVLGVSLVVGNKQPFCDRAPFPVAMIQFF</sequence>